<dbReference type="GO" id="GO:0008879">
    <property type="term" value="F:glucose-1-phosphate thymidylyltransferase activity"/>
    <property type="evidence" value="ECO:0007669"/>
    <property type="project" value="UniProtKB-EC"/>
</dbReference>
<keyword evidence="2 4" id="KW-0548">Nucleotidyltransferase</keyword>
<dbReference type="Gene3D" id="2.160.10.10">
    <property type="entry name" value="Hexapeptide repeat proteins"/>
    <property type="match status" value="1"/>
</dbReference>
<reference evidence="4 5" key="1">
    <citation type="submission" date="2020-08" db="EMBL/GenBank/DDBJ databases">
        <title>Genomic Encyclopedia of Type Strains, Phase IV (KMG-IV): sequencing the most valuable type-strain genomes for metagenomic binning, comparative biology and taxonomic classification.</title>
        <authorList>
            <person name="Goeker M."/>
        </authorList>
    </citation>
    <scope>NUCLEOTIDE SEQUENCE [LARGE SCALE GENOMIC DNA]</scope>
    <source>
        <strain evidence="4 5">DSM 29007</strain>
    </source>
</reference>
<dbReference type="PANTHER" id="PTHR43584:SF8">
    <property type="entry name" value="N-ACETYLMURAMATE ALPHA-1-PHOSPHATE URIDYLYLTRANSFERASE"/>
    <property type="match status" value="1"/>
</dbReference>
<dbReference type="InterPro" id="IPR050065">
    <property type="entry name" value="GlmU-like"/>
</dbReference>
<dbReference type="EC" id="2.7.7.24" evidence="4"/>
<dbReference type="RefSeq" id="WP_170036677.1">
    <property type="nucleotide sequence ID" value="NZ_JABDTL010000002.1"/>
</dbReference>
<organism evidence="4 5">
    <name type="scientific">Longimicrobium terrae</name>
    <dbReference type="NCBI Taxonomy" id="1639882"/>
    <lineage>
        <taxon>Bacteria</taxon>
        <taxon>Pseudomonadati</taxon>
        <taxon>Gemmatimonadota</taxon>
        <taxon>Longimicrobiia</taxon>
        <taxon>Longimicrobiales</taxon>
        <taxon>Longimicrobiaceae</taxon>
        <taxon>Longimicrobium</taxon>
    </lineage>
</organism>
<proteinExistence type="predicted"/>
<accession>A0A841H0G7</accession>
<protein>
    <submittedName>
        <fullName evidence="4">Glucose-1-phosphate thymidylyltransferase</fullName>
        <ecNumber evidence="4">2.7.7.24</ecNumber>
    </submittedName>
</protein>
<evidence type="ECO:0000256" key="1">
    <source>
        <dbReference type="ARBA" id="ARBA00022679"/>
    </source>
</evidence>
<evidence type="ECO:0000256" key="2">
    <source>
        <dbReference type="ARBA" id="ARBA00022695"/>
    </source>
</evidence>
<evidence type="ECO:0000313" key="5">
    <source>
        <dbReference type="Proteomes" id="UP000582837"/>
    </source>
</evidence>
<name>A0A841H0G7_9BACT</name>
<dbReference type="Gene3D" id="3.90.550.10">
    <property type="entry name" value="Spore Coat Polysaccharide Biosynthesis Protein SpsA, Chain A"/>
    <property type="match status" value="1"/>
</dbReference>
<gene>
    <name evidence="4" type="ORF">HNQ61_003063</name>
</gene>
<dbReference type="SUPFAM" id="SSF53448">
    <property type="entry name" value="Nucleotide-diphospho-sugar transferases"/>
    <property type="match status" value="1"/>
</dbReference>
<evidence type="ECO:0000259" key="3">
    <source>
        <dbReference type="Pfam" id="PF00483"/>
    </source>
</evidence>
<dbReference type="Pfam" id="PF00483">
    <property type="entry name" value="NTP_transferase"/>
    <property type="match status" value="1"/>
</dbReference>
<evidence type="ECO:0000313" key="4">
    <source>
        <dbReference type="EMBL" id="MBB6071439.1"/>
    </source>
</evidence>
<dbReference type="PANTHER" id="PTHR43584">
    <property type="entry name" value="NUCLEOTIDYL TRANSFERASE"/>
    <property type="match status" value="1"/>
</dbReference>
<sequence length="332" mass="36554">MKVVMPVAGKGTRLRPHTHLVPKPLLKVGDKPVLSYILDDLRELGVNEAVLITGHLKERVQEFMEAEYPDFQAVYTEQKEQRGTADAIALAEPYVREDMLIIFVDTLFDADLTVVKRLPDDVAGVIWAKEVEDYQRFGVIVTDEDGFMKKIIEKPSTPVSKLANIGLYYIKDWKLLFEGIRHVMNSPTDASGEYYLTDAFQYMVDHGGKLKVEPVHGWYDAGKPETLLETNAHVLSTTRGRRPEADTDGVTIHEPVHIADGVTLEASEIGPNVTLSAGATVRGSTLRDSIIGEDAVITDCQLHDSLIGRDAKVTGVRGQVDLGSNSVVSMGA</sequence>
<keyword evidence="1 4" id="KW-0808">Transferase</keyword>
<comment type="caution">
    <text evidence="4">The sequence shown here is derived from an EMBL/GenBank/DDBJ whole genome shotgun (WGS) entry which is preliminary data.</text>
</comment>
<keyword evidence="5" id="KW-1185">Reference proteome</keyword>
<dbReference type="InterPro" id="IPR029044">
    <property type="entry name" value="Nucleotide-diphossugar_trans"/>
</dbReference>
<dbReference type="InterPro" id="IPR005835">
    <property type="entry name" value="NTP_transferase_dom"/>
</dbReference>
<dbReference type="EMBL" id="JACHIA010000008">
    <property type="protein sequence ID" value="MBB6071439.1"/>
    <property type="molecule type" value="Genomic_DNA"/>
</dbReference>
<dbReference type="Proteomes" id="UP000582837">
    <property type="component" value="Unassembled WGS sequence"/>
</dbReference>
<dbReference type="CDD" id="cd04181">
    <property type="entry name" value="NTP_transferase"/>
    <property type="match status" value="1"/>
</dbReference>
<dbReference type="AlphaFoldDB" id="A0A841H0G7"/>
<feature type="domain" description="Nucleotidyl transferase" evidence="3">
    <location>
        <begin position="7"/>
        <end position="235"/>
    </location>
</feature>